<organism evidence="1 2">
    <name type="scientific">Latimeria chalumnae</name>
    <name type="common">Coelacanth</name>
    <dbReference type="NCBI Taxonomy" id="7897"/>
    <lineage>
        <taxon>Eukaryota</taxon>
        <taxon>Metazoa</taxon>
        <taxon>Chordata</taxon>
        <taxon>Craniata</taxon>
        <taxon>Vertebrata</taxon>
        <taxon>Euteleostomi</taxon>
        <taxon>Coelacanthiformes</taxon>
        <taxon>Coelacanthidae</taxon>
        <taxon>Latimeria</taxon>
    </lineage>
</organism>
<dbReference type="PANTHER" id="PTHR15357">
    <property type="entry name" value="OLFACTORY MARKER PROTEIN"/>
    <property type="match status" value="1"/>
</dbReference>
<proteinExistence type="predicted"/>
<protein>
    <submittedName>
        <fullName evidence="1">Olfactory marker protein</fullName>
    </submittedName>
</protein>
<keyword evidence="2" id="KW-1185">Reference proteome</keyword>
<dbReference type="OMA" id="LRFSHWT"/>
<dbReference type="InterPro" id="IPR036727">
    <property type="entry name" value="Olfactory_marker_sf"/>
</dbReference>
<dbReference type="GO" id="GO:0007165">
    <property type="term" value="P:signal transduction"/>
    <property type="evidence" value="ECO:0007669"/>
    <property type="project" value="InterPro"/>
</dbReference>
<dbReference type="Pfam" id="PF06554">
    <property type="entry name" value="Olfactory_mark"/>
    <property type="match status" value="1"/>
</dbReference>
<dbReference type="STRING" id="7897.ENSLACP00000011246"/>
<sequence length="159" mass="18637">MAGDSSELELAFTQDVQLTEYMRLRAQSLQQRNAKPQDGEKLLQPNEFVYRLDFLQQKLKFLRWNICLEKPGKIVITATSQHWTPDLTNLMTRQLLEPEGIFWQEENKKEIFNHEADVQEFGERIAELAKIRKAMYFLIAFKDGTEPANVKCSIVFKQI</sequence>
<dbReference type="GeneTree" id="ENSGT00390000009497"/>
<evidence type="ECO:0000313" key="1">
    <source>
        <dbReference type="Ensembl" id="ENSLACP00000011246.1"/>
    </source>
</evidence>
<reference evidence="1" key="3">
    <citation type="submission" date="2025-09" db="UniProtKB">
        <authorList>
            <consortium name="Ensembl"/>
        </authorList>
    </citation>
    <scope>IDENTIFICATION</scope>
</reference>
<dbReference type="Ensembl" id="ENSLACT00000011330.1">
    <property type="protein sequence ID" value="ENSLACP00000011246.1"/>
    <property type="gene ID" value="ENSLACG00000009893.1"/>
</dbReference>
<reference evidence="1" key="2">
    <citation type="submission" date="2025-08" db="UniProtKB">
        <authorList>
            <consortium name="Ensembl"/>
        </authorList>
    </citation>
    <scope>IDENTIFICATION</scope>
</reference>
<dbReference type="FunCoup" id="H3ANM5">
    <property type="interactions" value="16"/>
</dbReference>
<dbReference type="HOGENOM" id="CLU_1834469_0_0_1"/>
<dbReference type="Proteomes" id="UP000008672">
    <property type="component" value="Unassembled WGS sequence"/>
</dbReference>
<reference evidence="2" key="1">
    <citation type="submission" date="2011-08" db="EMBL/GenBank/DDBJ databases">
        <title>The draft genome of Latimeria chalumnae.</title>
        <authorList>
            <person name="Di Palma F."/>
            <person name="Alfoldi J."/>
            <person name="Johnson J."/>
            <person name="Berlin A."/>
            <person name="Gnerre S."/>
            <person name="Jaffe D."/>
            <person name="MacCallum I."/>
            <person name="Young S."/>
            <person name="Walker B.J."/>
            <person name="Lander E."/>
            <person name="Lindblad-Toh K."/>
        </authorList>
    </citation>
    <scope>NUCLEOTIDE SEQUENCE [LARGE SCALE GENOMIC DNA]</scope>
    <source>
        <strain evidence="2">Wild caught</strain>
    </source>
</reference>
<dbReference type="InterPro" id="IPR009103">
    <property type="entry name" value="Olfactory_marker"/>
</dbReference>
<dbReference type="PANTHER" id="PTHR15357:SF0">
    <property type="entry name" value="OLFACTORY MARKER PROTEIN"/>
    <property type="match status" value="1"/>
</dbReference>
<dbReference type="SUPFAM" id="SSF63697">
    <property type="entry name" value="Olfactory marker protein"/>
    <property type="match status" value="1"/>
</dbReference>
<dbReference type="EMBL" id="AFYH01149430">
    <property type="status" value="NOT_ANNOTATED_CDS"/>
    <property type="molecule type" value="Genomic_DNA"/>
</dbReference>
<dbReference type="GO" id="GO:0007608">
    <property type="term" value="P:sensory perception of smell"/>
    <property type="evidence" value="ECO:0007669"/>
    <property type="project" value="InterPro"/>
</dbReference>
<gene>
    <name evidence="1" type="primary">OMP</name>
</gene>
<accession>H3ANM5</accession>
<dbReference type="AlphaFoldDB" id="H3ANM5"/>
<evidence type="ECO:0000313" key="2">
    <source>
        <dbReference type="Proteomes" id="UP000008672"/>
    </source>
</evidence>
<dbReference type="eggNOG" id="ENOG502S0KQ">
    <property type="taxonomic scope" value="Eukaryota"/>
</dbReference>
<dbReference type="InParanoid" id="H3ANM5"/>
<name>H3ANM5_LATCH</name>
<dbReference type="Gene3D" id="2.60.120.390">
    <property type="entry name" value="Olfactory marker"/>
    <property type="match status" value="1"/>
</dbReference>